<dbReference type="RefSeq" id="WP_344880247.1">
    <property type="nucleotide sequence ID" value="NZ_BAAAZP010000080.1"/>
</dbReference>
<gene>
    <name evidence="2" type="ORF">GCM10022224_041660</name>
</gene>
<dbReference type="PANTHER" id="PTHR43649">
    <property type="entry name" value="ARABINOSE-BINDING PROTEIN-RELATED"/>
    <property type="match status" value="1"/>
</dbReference>
<proteinExistence type="predicted"/>
<evidence type="ECO:0000256" key="1">
    <source>
        <dbReference type="SAM" id="SignalP"/>
    </source>
</evidence>
<feature type="chain" id="PRO_5047166983" evidence="1">
    <location>
        <begin position="26"/>
        <end position="463"/>
    </location>
</feature>
<dbReference type="EMBL" id="BAAAZP010000080">
    <property type="protein sequence ID" value="GAA3673063.1"/>
    <property type="molecule type" value="Genomic_DNA"/>
</dbReference>
<accession>A0ABP7C191</accession>
<dbReference type="InterPro" id="IPR050490">
    <property type="entry name" value="Bact_solute-bd_prot1"/>
</dbReference>
<feature type="signal peptide" evidence="1">
    <location>
        <begin position="1"/>
        <end position="25"/>
    </location>
</feature>
<dbReference type="SUPFAM" id="SSF53850">
    <property type="entry name" value="Periplasmic binding protein-like II"/>
    <property type="match status" value="1"/>
</dbReference>
<organism evidence="2 3">
    <name type="scientific">Nonomuraea antimicrobica</name>
    <dbReference type="NCBI Taxonomy" id="561173"/>
    <lineage>
        <taxon>Bacteria</taxon>
        <taxon>Bacillati</taxon>
        <taxon>Actinomycetota</taxon>
        <taxon>Actinomycetes</taxon>
        <taxon>Streptosporangiales</taxon>
        <taxon>Streptosporangiaceae</taxon>
        <taxon>Nonomuraea</taxon>
    </lineage>
</organism>
<dbReference type="Gene3D" id="3.40.190.10">
    <property type="entry name" value="Periplasmic binding protein-like II"/>
    <property type="match status" value="1"/>
</dbReference>
<keyword evidence="1" id="KW-0732">Signal</keyword>
<evidence type="ECO:0000313" key="2">
    <source>
        <dbReference type="EMBL" id="GAA3673063.1"/>
    </source>
</evidence>
<dbReference type="Proteomes" id="UP001500902">
    <property type="component" value="Unassembled WGS sequence"/>
</dbReference>
<dbReference type="PANTHER" id="PTHR43649:SF12">
    <property type="entry name" value="DIACETYLCHITOBIOSE BINDING PROTEIN DASA"/>
    <property type="match status" value="1"/>
</dbReference>
<evidence type="ECO:0000313" key="3">
    <source>
        <dbReference type="Proteomes" id="UP001500902"/>
    </source>
</evidence>
<name>A0ABP7C191_9ACTN</name>
<dbReference type="InterPro" id="IPR006059">
    <property type="entry name" value="SBP"/>
</dbReference>
<protein>
    <submittedName>
        <fullName evidence="2">Sugar ABC transporter substrate-binding protein</fullName>
    </submittedName>
</protein>
<dbReference type="PROSITE" id="PS51257">
    <property type="entry name" value="PROKAR_LIPOPROTEIN"/>
    <property type="match status" value="1"/>
</dbReference>
<reference evidence="3" key="1">
    <citation type="journal article" date="2019" name="Int. J. Syst. Evol. Microbiol.">
        <title>The Global Catalogue of Microorganisms (GCM) 10K type strain sequencing project: providing services to taxonomists for standard genome sequencing and annotation.</title>
        <authorList>
            <consortium name="The Broad Institute Genomics Platform"/>
            <consortium name="The Broad Institute Genome Sequencing Center for Infectious Disease"/>
            <person name="Wu L."/>
            <person name="Ma J."/>
        </authorList>
    </citation>
    <scope>NUCLEOTIDE SEQUENCE [LARGE SCALE GENOMIC DNA]</scope>
    <source>
        <strain evidence="3">JCM 16904</strain>
    </source>
</reference>
<sequence>MTTTRKRALGLAVALVLGLAACSGADGGGGGGGGGGQEQSGQSLRMWTFKKSHADALNKAAAQFTAKTGITVTVEAITPDDVFVSKVQSAAQTGGLPDVLEVHSSGEDFEMGTSGLLQDLAADVTDPWKQRLLPTTRESGVLTQRKIDSVAIDSPIKNGKAGQRFSVPFTAGAFGIVYANKDKLRAAGLDPDTPPASWEEFLKALETTTAKNQGGLSLGLKVSQTGFNWVYLPLAFAHLGEERYHALFGKGTTQGFASPDGVRTLQAYAGLTPYWMPGATTLGIDEADIAFAQGKSAFAVGGTFTLAFLAQNGLSPDKVLAFPVPPSAQGTHKQISLAPLALTGLGVTATTKNREAALKWIDWVTSAEGAGLVAKESLDLPSTDLGTQAESLLGRDLAALQKYFTGPPESAYVAADDTFLPSDWDQVKPGDVTVRLTPLDELSPQQAGTELDKVVASMWKATQ</sequence>
<comment type="caution">
    <text evidence="2">The sequence shown here is derived from an EMBL/GenBank/DDBJ whole genome shotgun (WGS) entry which is preliminary data.</text>
</comment>
<keyword evidence="3" id="KW-1185">Reference proteome</keyword>
<dbReference type="Pfam" id="PF01547">
    <property type="entry name" value="SBP_bac_1"/>
    <property type="match status" value="1"/>
</dbReference>